<dbReference type="Proteomes" id="UP000326953">
    <property type="component" value="Unassembled WGS sequence"/>
</dbReference>
<dbReference type="AlphaFoldDB" id="A0A5E6WRK7"/>
<evidence type="ECO:0000313" key="2">
    <source>
        <dbReference type="Proteomes" id="UP000326953"/>
    </source>
</evidence>
<accession>A0A5E6WRK7</accession>
<dbReference type="RefSeq" id="WP_150713191.1">
    <property type="nucleotide sequence ID" value="NZ_CABVHK010000019.1"/>
</dbReference>
<evidence type="ECO:0000313" key="1">
    <source>
        <dbReference type="EMBL" id="VVN31383.1"/>
    </source>
</evidence>
<sequence>MKLKTFIERMDSYDLDHDKPAIIADLRELATNRTLLSEHLYNTIQRDGYSTKNSLYNAYAFVLYYTDAYSIRLGFWAPVSSQDERETFIYDLNHTHDFEIYAVHYSGDGYTTIKRKILTRLPLSAGVRPPLGEETIQKLAPGEVLHMEPFYEVHSQLPPQCLSSSLSVVIHAPVLTEGAQAWCFDEDYLPTHPGIATGEIAFYEQTLSQLNGEWQPSK</sequence>
<name>A0A5E6WRK7_PSEFL</name>
<organism evidence="1 2">
    <name type="scientific">Pseudomonas fluorescens</name>
    <dbReference type="NCBI Taxonomy" id="294"/>
    <lineage>
        <taxon>Bacteria</taxon>
        <taxon>Pseudomonadati</taxon>
        <taxon>Pseudomonadota</taxon>
        <taxon>Gammaproteobacteria</taxon>
        <taxon>Pseudomonadales</taxon>
        <taxon>Pseudomonadaceae</taxon>
        <taxon>Pseudomonas</taxon>
    </lineage>
</organism>
<dbReference type="OrthoDB" id="7004303at2"/>
<reference evidence="1 2" key="1">
    <citation type="submission" date="2019-09" db="EMBL/GenBank/DDBJ databases">
        <authorList>
            <person name="Chandra G."/>
            <person name="Truman W A."/>
        </authorList>
    </citation>
    <scope>NUCLEOTIDE SEQUENCE [LARGE SCALE GENOMIC DNA]</scope>
    <source>
        <strain evidence="1">PS662</strain>
    </source>
</reference>
<proteinExistence type="predicted"/>
<protein>
    <submittedName>
        <fullName evidence="1">Uncharacterized protein</fullName>
    </submittedName>
</protein>
<dbReference type="EMBL" id="CABVHK010000019">
    <property type="protein sequence ID" value="VVN31383.1"/>
    <property type="molecule type" value="Genomic_DNA"/>
</dbReference>
<gene>
    <name evidence="1" type="ORF">PS662_04899</name>
</gene>